<reference evidence="3 4" key="1">
    <citation type="submission" date="2020-08" db="EMBL/GenBank/DDBJ databases">
        <title>Genomic Encyclopedia of Type Strains, Phase IV (KMG-IV): sequencing the most valuable type-strain genomes for metagenomic binning, comparative biology and taxonomic classification.</title>
        <authorList>
            <person name="Goeker M."/>
        </authorList>
    </citation>
    <scope>NUCLEOTIDE SEQUENCE [LARGE SCALE GENOMIC DNA]</scope>
    <source>
        <strain evidence="3 4">DSM 45615</strain>
    </source>
</reference>
<gene>
    <name evidence="3" type="ORF">HNP84_006926</name>
</gene>
<keyword evidence="2" id="KW-0472">Membrane</keyword>
<evidence type="ECO:0000313" key="3">
    <source>
        <dbReference type="EMBL" id="MBB5137174.1"/>
    </source>
</evidence>
<dbReference type="Proteomes" id="UP000578449">
    <property type="component" value="Unassembled WGS sequence"/>
</dbReference>
<feature type="compositionally biased region" description="Low complexity" evidence="1">
    <location>
        <begin position="111"/>
        <end position="146"/>
    </location>
</feature>
<accession>A0A840P757</accession>
<protein>
    <submittedName>
        <fullName evidence="3">Uncharacterized protein</fullName>
    </submittedName>
</protein>
<feature type="region of interest" description="Disordered" evidence="1">
    <location>
        <begin position="1"/>
        <end position="29"/>
    </location>
</feature>
<dbReference type="AlphaFoldDB" id="A0A840P757"/>
<evidence type="ECO:0000256" key="1">
    <source>
        <dbReference type="SAM" id="MobiDB-lite"/>
    </source>
</evidence>
<name>A0A840P757_9ACTN</name>
<comment type="caution">
    <text evidence="3">The sequence shown here is derived from an EMBL/GenBank/DDBJ whole genome shotgun (WGS) entry which is preliminary data.</text>
</comment>
<sequence length="268" mass="27369">MTGSTGGEPTQGTQEESAQGGESARGPGDWQTTALTALGFVADVAALGQLFTSGPLLGVLVTGILAALLGLGGLVRQYGRPLRAGGLAMAALIVVGSGTAGAALDRAWSAPAPAQPAADGPSSQRPTGASGSASSASSASPEPGAPQGDVVNTGDAVLADQDYLDLEGGVISEVSAEADIVYHAPYHEIWTKGGGGFWITPFSGTPTAAECARELRRRHYGSVRAEKNAWYCLETAERNVGALKVTDLPEREDRIAVHYIVWRSAPTG</sequence>
<keyword evidence="2" id="KW-1133">Transmembrane helix</keyword>
<feature type="transmembrane region" description="Helical" evidence="2">
    <location>
        <begin position="87"/>
        <end position="104"/>
    </location>
</feature>
<feature type="compositionally biased region" description="Polar residues" evidence="1">
    <location>
        <begin position="7"/>
        <end position="17"/>
    </location>
</feature>
<proteinExistence type="predicted"/>
<dbReference type="EMBL" id="JACHGN010000016">
    <property type="protein sequence ID" value="MBB5137174.1"/>
    <property type="molecule type" value="Genomic_DNA"/>
</dbReference>
<keyword evidence="4" id="KW-1185">Reference proteome</keyword>
<organism evidence="3 4">
    <name type="scientific">Thermocatellispora tengchongensis</name>
    <dbReference type="NCBI Taxonomy" id="1073253"/>
    <lineage>
        <taxon>Bacteria</taxon>
        <taxon>Bacillati</taxon>
        <taxon>Actinomycetota</taxon>
        <taxon>Actinomycetes</taxon>
        <taxon>Streptosporangiales</taxon>
        <taxon>Streptosporangiaceae</taxon>
        <taxon>Thermocatellispora</taxon>
    </lineage>
</organism>
<evidence type="ECO:0000256" key="2">
    <source>
        <dbReference type="SAM" id="Phobius"/>
    </source>
</evidence>
<dbReference type="RefSeq" id="WP_185054053.1">
    <property type="nucleotide sequence ID" value="NZ_BAABIX010000020.1"/>
</dbReference>
<keyword evidence="2" id="KW-0812">Transmembrane</keyword>
<feature type="region of interest" description="Disordered" evidence="1">
    <location>
        <begin position="111"/>
        <end position="152"/>
    </location>
</feature>
<feature type="transmembrane region" description="Helical" evidence="2">
    <location>
        <begin position="56"/>
        <end position="75"/>
    </location>
</feature>
<evidence type="ECO:0000313" key="4">
    <source>
        <dbReference type="Proteomes" id="UP000578449"/>
    </source>
</evidence>